<dbReference type="EMBL" id="BSVA01000001">
    <property type="protein sequence ID" value="GMA89996.1"/>
    <property type="molecule type" value="Genomic_DNA"/>
</dbReference>
<dbReference type="SUPFAM" id="SSF53756">
    <property type="entry name" value="UDP-Glycosyltransferase/glycogen phosphorylase"/>
    <property type="match status" value="1"/>
</dbReference>
<name>A0ABQ6JNZ8_9MICO</name>
<dbReference type="RefSeq" id="WP_284297529.1">
    <property type="nucleotide sequence ID" value="NZ_BSVA01000001.1"/>
</dbReference>
<protein>
    <submittedName>
        <fullName evidence="1">Uncharacterized protein</fullName>
    </submittedName>
</protein>
<sequence length="383" mass="42972">MSIFARIDPALQKMVLRASTWWHRRRHSRRVEWVVGPVEVAGLVRAISTVLPSAESALLFSHPFYTFEYDWVAPSARTHVGRIVNGPWKLGELVSRADGFVYVGGVGFLDRVNDARSFEFSYLRRHGRKVVCYFTGNDIRSPRLSKEREERTGEPNLATYLAETGTGYATDAYETEKRALAESAEQFASAIFNADVGQVGYLTRPSRPFRYFHPDDEIVSDFSKFRDVRTPVIVHAPSAPIVKGTPLVRAAISELREEGYEFEYIELVRQSHAEVMASLRRAHIVLNQFYSEVPGVFGVEALAAGCVVMMRADEHEEPSIPPGSNSSWVVTRHHQVTKNLRALLDTPSGWEQQARAGVEWVRTHAAASVTGAELRKVLGELEA</sequence>
<dbReference type="Proteomes" id="UP001157069">
    <property type="component" value="Unassembled WGS sequence"/>
</dbReference>
<organism evidence="1 2">
    <name type="scientific">Homoserinibacter gongjuensis</name>
    <dbReference type="NCBI Taxonomy" id="1162968"/>
    <lineage>
        <taxon>Bacteria</taxon>
        <taxon>Bacillati</taxon>
        <taxon>Actinomycetota</taxon>
        <taxon>Actinomycetes</taxon>
        <taxon>Micrococcales</taxon>
        <taxon>Microbacteriaceae</taxon>
        <taxon>Homoserinibacter</taxon>
    </lineage>
</organism>
<keyword evidence="2" id="KW-1185">Reference proteome</keyword>
<comment type="caution">
    <text evidence="1">The sequence shown here is derived from an EMBL/GenBank/DDBJ whole genome shotgun (WGS) entry which is preliminary data.</text>
</comment>
<accession>A0ABQ6JNZ8</accession>
<proteinExistence type="predicted"/>
<reference evidence="2" key="1">
    <citation type="journal article" date="2019" name="Int. J. Syst. Evol. Microbiol.">
        <title>The Global Catalogue of Microorganisms (GCM) 10K type strain sequencing project: providing services to taxonomists for standard genome sequencing and annotation.</title>
        <authorList>
            <consortium name="The Broad Institute Genomics Platform"/>
            <consortium name="The Broad Institute Genome Sequencing Center for Infectious Disease"/>
            <person name="Wu L."/>
            <person name="Ma J."/>
        </authorList>
    </citation>
    <scope>NUCLEOTIDE SEQUENCE [LARGE SCALE GENOMIC DNA]</scope>
    <source>
        <strain evidence="2">NBRC 108755</strain>
    </source>
</reference>
<evidence type="ECO:0000313" key="2">
    <source>
        <dbReference type="Proteomes" id="UP001157069"/>
    </source>
</evidence>
<evidence type="ECO:0000313" key="1">
    <source>
        <dbReference type="EMBL" id="GMA89996.1"/>
    </source>
</evidence>
<gene>
    <name evidence="1" type="ORF">GCM10025869_05250</name>
</gene>